<keyword evidence="1" id="KW-0285">Flavoprotein</keyword>
<evidence type="ECO:0000313" key="6">
    <source>
        <dbReference type="Proteomes" id="UP000204391"/>
    </source>
</evidence>
<name>A0A221MA23_9BACI</name>
<dbReference type="PANTHER" id="PTHR11748:SF103">
    <property type="entry name" value="GLYCOLATE OXIDASE SUBUNIT GLCE"/>
    <property type="match status" value="1"/>
</dbReference>
<dbReference type="SUPFAM" id="SSF55103">
    <property type="entry name" value="FAD-linked oxidases, C-terminal domain"/>
    <property type="match status" value="1"/>
</dbReference>
<dbReference type="InterPro" id="IPR016169">
    <property type="entry name" value="FAD-bd_PCMH_sub2"/>
</dbReference>
<feature type="domain" description="FAD-binding PCMH-type" evidence="4">
    <location>
        <begin position="25"/>
        <end position="204"/>
    </location>
</feature>
<dbReference type="PROSITE" id="PS51387">
    <property type="entry name" value="FAD_PCMH"/>
    <property type="match status" value="1"/>
</dbReference>
<dbReference type="InterPro" id="IPR016164">
    <property type="entry name" value="FAD-linked_Oxase-like_C"/>
</dbReference>
<protein>
    <submittedName>
        <fullName evidence="5">FAD-binding oxidoreductase</fullName>
    </submittedName>
</protein>
<accession>A0A221MA23</accession>
<gene>
    <name evidence="5" type="ORF">CFK40_05335</name>
</gene>
<keyword evidence="2" id="KW-0274">FAD</keyword>
<keyword evidence="3" id="KW-0560">Oxidoreductase</keyword>
<evidence type="ECO:0000256" key="3">
    <source>
        <dbReference type="ARBA" id="ARBA00023002"/>
    </source>
</evidence>
<dbReference type="InterPro" id="IPR006094">
    <property type="entry name" value="Oxid_FAD_bind_N"/>
</dbReference>
<dbReference type="InterPro" id="IPR016166">
    <property type="entry name" value="FAD-bd_PCMH"/>
</dbReference>
<dbReference type="GO" id="GO:0071949">
    <property type="term" value="F:FAD binding"/>
    <property type="evidence" value="ECO:0007669"/>
    <property type="project" value="InterPro"/>
</dbReference>
<dbReference type="OrthoDB" id="9767256at2"/>
<evidence type="ECO:0000313" key="5">
    <source>
        <dbReference type="EMBL" id="ASN04471.1"/>
    </source>
</evidence>
<evidence type="ECO:0000256" key="1">
    <source>
        <dbReference type="ARBA" id="ARBA00022630"/>
    </source>
</evidence>
<dbReference type="InterPro" id="IPR036318">
    <property type="entry name" value="FAD-bd_PCMH-like_sf"/>
</dbReference>
<dbReference type="AlphaFoldDB" id="A0A221MA23"/>
<evidence type="ECO:0000259" key="4">
    <source>
        <dbReference type="PROSITE" id="PS51387"/>
    </source>
</evidence>
<keyword evidence="6" id="KW-1185">Reference proteome</keyword>
<evidence type="ECO:0000256" key="2">
    <source>
        <dbReference type="ARBA" id="ARBA00022827"/>
    </source>
</evidence>
<dbReference type="Gene3D" id="3.30.465.10">
    <property type="match status" value="1"/>
</dbReference>
<dbReference type="Pfam" id="PF01565">
    <property type="entry name" value="FAD_binding_4"/>
    <property type="match status" value="1"/>
</dbReference>
<dbReference type="EMBL" id="CP022437">
    <property type="protein sequence ID" value="ASN04471.1"/>
    <property type="molecule type" value="Genomic_DNA"/>
</dbReference>
<dbReference type="GO" id="GO:0016491">
    <property type="term" value="F:oxidoreductase activity"/>
    <property type="evidence" value="ECO:0007669"/>
    <property type="project" value="UniProtKB-KW"/>
</dbReference>
<proteinExistence type="predicted"/>
<reference evidence="5 6" key="1">
    <citation type="journal article" date="2003" name="Int. J. Syst. Evol. Microbiol.">
        <title>Virgibacillus carmonensis sp. nov., Virgibacillus necropolis sp. nov. and Virgibacillus picturae sp. nov., three novel species isolated from deteriorated mural paintings, transfer of the species of the genus salibacillus to Virgibacillus, as Virgibacillus marismortui comb. nov. and Virgibacillus salexigens comb. nov., and emended description of the genus Virgibacillus.</title>
        <authorList>
            <person name="Heyrman J."/>
            <person name="Logan N.A."/>
            <person name="Busse H.J."/>
            <person name="Balcaen A."/>
            <person name="Lebbe L."/>
            <person name="Rodriguez-Diaz M."/>
            <person name="Swings J."/>
            <person name="De Vos P."/>
        </authorList>
    </citation>
    <scope>NUCLEOTIDE SEQUENCE [LARGE SCALE GENOMIC DNA]</scope>
    <source>
        <strain evidence="5 6">LMG 19488</strain>
    </source>
</reference>
<dbReference type="PANTHER" id="PTHR11748">
    <property type="entry name" value="D-LACTATE DEHYDROGENASE"/>
    <property type="match status" value="1"/>
</dbReference>
<dbReference type="KEGG" id="vne:CFK40_05335"/>
<sequence length="438" mass="48164">MISVDLEGVLPKEQVKHNEEEGHPLGNGGIQIIEAHSEEDISKVLAYANKQDKTVNIVSGGTKRGYGGAIEQADILLSLANYKGIVEHSVGDLTLTVRPGTTLSEITDELGKHGQRIAFDTSWPAMATIGGIVSSNDSGAKRLLYGSARDLVIGTRIVYPDGRVIRTGGKVVKNVAGYDMNKLFIGSMGTLGVISEITIKLRPLPKYEGLSLLHFPIGSEQAIREFSVLILDSMMEPVSLEILTPSIAEKMTGKRHYTLAIAFEDRENAVLDQEKWIREHLPIGVRHSVLHEEEARQWWEKFRHFGPNGYNDDKSGAEIQAALKIGSNNLDVLINLLAADNLADDYHVSIEGHGGLGHGISKVYVKGFPEDIVSYSKALRTKVEEKRGYVACTHLPFALREAVDVWGEKPGYFALLEGIKRINDPKKILNRQRFVGGI</sequence>
<dbReference type="RefSeq" id="WP_089531249.1">
    <property type="nucleotide sequence ID" value="NZ_CP022437.1"/>
</dbReference>
<organism evidence="5 6">
    <name type="scientific">Virgibacillus necropolis</name>
    <dbReference type="NCBI Taxonomy" id="163877"/>
    <lineage>
        <taxon>Bacteria</taxon>
        <taxon>Bacillati</taxon>
        <taxon>Bacillota</taxon>
        <taxon>Bacilli</taxon>
        <taxon>Bacillales</taxon>
        <taxon>Bacillaceae</taxon>
        <taxon>Virgibacillus</taxon>
    </lineage>
</organism>
<dbReference type="Proteomes" id="UP000204391">
    <property type="component" value="Chromosome"/>
</dbReference>
<dbReference type="SUPFAM" id="SSF56176">
    <property type="entry name" value="FAD-binding/transporter-associated domain-like"/>
    <property type="match status" value="1"/>
</dbReference>